<feature type="compositionally biased region" description="Polar residues" evidence="3">
    <location>
        <begin position="397"/>
        <end position="435"/>
    </location>
</feature>
<gene>
    <name evidence="5" type="ORF">GLAREA_07071</name>
</gene>
<dbReference type="InterPro" id="IPR034862">
    <property type="entry name" value="Fungal_Mei2-like_RRM3"/>
</dbReference>
<dbReference type="InterPro" id="IPR007201">
    <property type="entry name" value="Mei2-like_Rrm_C"/>
</dbReference>
<feature type="compositionally biased region" description="Polar residues" evidence="3">
    <location>
        <begin position="1"/>
        <end position="16"/>
    </location>
</feature>
<evidence type="ECO:0000256" key="3">
    <source>
        <dbReference type="SAM" id="MobiDB-lite"/>
    </source>
</evidence>
<dbReference type="PROSITE" id="PS50102">
    <property type="entry name" value="RRM"/>
    <property type="match status" value="1"/>
</dbReference>
<evidence type="ECO:0000313" key="6">
    <source>
        <dbReference type="Proteomes" id="UP000016922"/>
    </source>
</evidence>
<dbReference type="InterPro" id="IPR012677">
    <property type="entry name" value="Nucleotide-bd_a/b_plait_sf"/>
</dbReference>
<sequence length="793" mass="86597">MYSGSPHSSSDSNENFDATPESKLTAFSPEDRSVAAKSFGVKVGGAPLTAGHHDPFVTNTSKNKEVKLSATASTFQPYAINATSSASAIPATRVRSSSTTPGTLEYLQKETLNAGEVDHFGTFTTATGASRCMKVTSLYGANAQQLVEASLARLEKSEGFNRKGAEPRIVPINSSTVFIRESNIADAARVYTSLKIDNLENLEVSYVSPSVYGQFVSPNSGAISSHEGQVYLEVVYPAGAAINKHEVEKGLMNLLAVEGVLCSWQKIPSNQEGVFLLLAEFADASCAPRAVQRLNQMKIDGIGAISITAKQHAPDTLAPPKPSNSPAKTPTRQSTDRLGRLTDQFGSMGLHRADSSEQDSSVPNLSSPNMTSGTSPSSSGRPSPYGHMLNRTPGSIDRSNAYSASMAMQRTPGSINRSSGFNGQNSTLHTPGSIDRSNSYLPASMTGGLAYLPANPFTMPQGVPVMLGGLYANTAPTSLQQPLVTPTHLSATAMQALSPHLYASPPFYQYPGLDTSNISPVAFQHQSMGMPYSPATPVNTRELSPFNRSTSGSRRQNAVKVPPHARRHHPNPAAGQHNHVDIARIQEGLDVRTTVMLRNIPNKVDQAMLKEIVDESSFGRYDFMYLRIDFSNNCNVGYAFINFVDPLDIVQFVEARSNQKWHRFKSDKVAEVSYATIQGRDCLIQKFRNSSVMLEPEHYRPKLFFTFHDPLNRAGCEDKFPLSDNASKLKRSCENAEHVGLFAPSAGQHLRDEQRRRRSQYDRGTSLAEREEYDLEIFEPFDNTQGLYNFHSY</sequence>
<dbReference type="KEGG" id="glz:GLAREA_07071"/>
<dbReference type="EMBL" id="KE145357">
    <property type="protein sequence ID" value="EPE34058.1"/>
    <property type="molecule type" value="Genomic_DNA"/>
</dbReference>
<feature type="region of interest" description="Disordered" evidence="3">
    <location>
        <begin position="313"/>
        <end position="338"/>
    </location>
</feature>
<evidence type="ECO:0000313" key="5">
    <source>
        <dbReference type="EMBL" id="EPE34058.1"/>
    </source>
</evidence>
<keyword evidence="1 2" id="KW-0694">RNA-binding</keyword>
<feature type="compositionally biased region" description="Polar residues" evidence="3">
    <location>
        <begin position="545"/>
        <end position="556"/>
    </location>
</feature>
<dbReference type="Gene3D" id="3.30.70.330">
    <property type="match status" value="1"/>
</dbReference>
<dbReference type="CDD" id="cd12532">
    <property type="entry name" value="RRM3_MEI2_fungi"/>
    <property type="match status" value="1"/>
</dbReference>
<dbReference type="Proteomes" id="UP000016922">
    <property type="component" value="Unassembled WGS sequence"/>
</dbReference>
<reference evidence="5 6" key="1">
    <citation type="journal article" date="2013" name="BMC Genomics">
        <title>Genomics-driven discovery of the pneumocandin biosynthetic gene cluster in the fungus Glarea lozoyensis.</title>
        <authorList>
            <person name="Chen L."/>
            <person name="Yue Q."/>
            <person name="Zhang X."/>
            <person name="Xiang M."/>
            <person name="Wang C."/>
            <person name="Li S."/>
            <person name="Che Y."/>
            <person name="Ortiz-Lopez F.J."/>
            <person name="Bills G.F."/>
            <person name="Liu X."/>
            <person name="An Z."/>
        </authorList>
    </citation>
    <scope>NUCLEOTIDE SEQUENCE [LARGE SCALE GENOMIC DNA]</scope>
    <source>
        <strain evidence="6">ATCC 20868 / MF5171</strain>
    </source>
</reference>
<feature type="compositionally biased region" description="Polar residues" evidence="3">
    <location>
        <begin position="324"/>
        <end position="333"/>
    </location>
</feature>
<feature type="domain" description="RRM" evidence="4">
    <location>
        <begin position="593"/>
        <end position="677"/>
    </location>
</feature>
<dbReference type="eggNOG" id="KOG4660">
    <property type="taxonomic scope" value="Eukaryota"/>
</dbReference>
<dbReference type="HOGENOM" id="CLU_019467_0_0_1"/>
<accession>S3E6Q1</accession>
<evidence type="ECO:0000256" key="2">
    <source>
        <dbReference type="PROSITE-ProRule" id="PRU00176"/>
    </source>
</evidence>
<evidence type="ECO:0000259" key="4">
    <source>
        <dbReference type="PROSITE" id="PS50102"/>
    </source>
</evidence>
<dbReference type="OMA" id="WHRFKSD"/>
<dbReference type="OrthoDB" id="417481at2759"/>
<dbReference type="AlphaFoldDB" id="S3E6Q1"/>
<dbReference type="GO" id="GO:0003723">
    <property type="term" value="F:RNA binding"/>
    <property type="evidence" value="ECO:0007669"/>
    <property type="project" value="UniProtKB-UniRule"/>
</dbReference>
<feature type="region of interest" description="Disordered" evidence="3">
    <location>
        <begin position="545"/>
        <end position="576"/>
    </location>
</feature>
<feature type="region of interest" description="Disordered" evidence="3">
    <location>
        <begin position="1"/>
        <end position="30"/>
    </location>
</feature>
<feature type="compositionally biased region" description="Low complexity" evidence="3">
    <location>
        <begin position="366"/>
        <end position="384"/>
    </location>
</feature>
<dbReference type="Pfam" id="PF04059">
    <property type="entry name" value="RRM_2"/>
    <property type="match status" value="1"/>
</dbReference>
<dbReference type="GeneID" id="19466124"/>
<proteinExistence type="predicted"/>
<organism evidence="5 6">
    <name type="scientific">Glarea lozoyensis (strain ATCC 20868 / MF5171)</name>
    <dbReference type="NCBI Taxonomy" id="1116229"/>
    <lineage>
        <taxon>Eukaryota</taxon>
        <taxon>Fungi</taxon>
        <taxon>Dikarya</taxon>
        <taxon>Ascomycota</taxon>
        <taxon>Pezizomycotina</taxon>
        <taxon>Leotiomycetes</taxon>
        <taxon>Helotiales</taxon>
        <taxon>Helotiaceae</taxon>
        <taxon>Glarea</taxon>
    </lineage>
</organism>
<feature type="region of interest" description="Disordered" evidence="3">
    <location>
        <begin position="350"/>
        <end position="435"/>
    </location>
</feature>
<dbReference type="InterPro" id="IPR035979">
    <property type="entry name" value="RBD_domain_sf"/>
</dbReference>
<keyword evidence="6" id="KW-1185">Reference proteome</keyword>
<dbReference type="SUPFAM" id="SSF54928">
    <property type="entry name" value="RNA-binding domain, RBD"/>
    <property type="match status" value="1"/>
</dbReference>
<dbReference type="RefSeq" id="XP_008079210.1">
    <property type="nucleotide sequence ID" value="XM_008081019.1"/>
</dbReference>
<name>S3E6Q1_GLAL2</name>
<evidence type="ECO:0000256" key="1">
    <source>
        <dbReference type="ARBA" id="ARBA00022884"/>
    </source>
</evidence>
<dbReference type="STRING" id="1116229.S3E6Q1"/>
<dbReference type="PANTHER" id="PTHR23189">
    <property type="entry name" value="RNA RECOGNITION MOTIF-CONTAINING"/>
    <property type="match status" value="1"/>
</dbReference>
<dbReference type="InterPro" id="IPR000504">
    <property type="entry name" value="RRM_dom"/>
</dbReference>
<protein>
    <submittedName>
        <fullName evidence="5">RNA-binding, RBD</fullName>
    </submittedName>
</protein>